<sequence length="82" mass="9418">MIDKNNNNTISYASICAHYIHQNPLRANLATDLAQWKFSSYLDLAGLRNGSLCNRKLFFDFTGIKEDEFIEESKAMVSKDRL</sequence>
<evidence type="ECO:0008006" key="3">
    <source>
        <dbReference type="Google" id="ProtNLM"/>
    </source>
</evidence>
<accession>A0A317EXV6</accession>
<gene>
    <name evidence="1" type="ORF">DF947_13795</name>
</gene>
<dbReference type="Proteomes" id="UP000245391">
    <property type="component" value="Unassembled WGS sequence"/>
</dbReference>
<dbReference type="InterPro" id="IPR036515">
    <property type="entry name" value="Transposase_17_sf"/>
</dbReference>
<dbReference type="Gene3D" id="3.30.70.1290">
    <property type="entry name" value="Transposase IS200-like"/>
    <property type="match status" value="1"/>
</dbReference>
<protein>
    <recommendedName>
        <fullName evidence="3">Transposase</fullName>
    </recommendedName>
</protein>
<proteinExistence type="predicted"/>
<organism evidence="1 2">
    <name type="scientific">Pedobacter paludis</name>
    <dbReference type="NCBI Taxonomy" id="2203212"/>
    <lineage>
        <taxon>Bacteria</taxon>
        <taxon>Pseudomonadati</taxon>
        <taxon>Bacteroidota</taxon>
        <taxon>Sphingobacteriia</taxon>
        <taxon>Sphingobacteriales</taxon>
        <taxon>Sphingobacteriaceae</taxon>
        <taxon>Pedobacter</taxon>
    </lineage>
</organism>
<dbReference type="GO" id="GO:0004803">
    <property type="term" value="F:transposase activity"/>
    <property type="evidence" value="ECO:0007669"/>
    <property type="project" value="InterPro"/>
</dbReference>
<evidence type="ECO:0000313" key="2">
    <source>
        <dbReference type="Proteomes" id="UP000245391"/>
    </source>
</evidence>
<reference evidence="2" key="1">
    <citation type="submission" date="2018-05" db="EMBL/GenBank/DDBJ databases">
        <title>Pedobacter paludis sp. nov., isolated from wetland soil.</title>
        <authorList>
            <person name="Zhang Y."/>
        </authorList>
    </citation>
    <scope>NUCLEOTIDE SEQUENCE [LARGE SCALE GENOMIC DNA]</scope>
    <source>
        <strain evidence="2">R-8</strain>
    </source>
</reference>
<dbReference type="GO" id="GO:0003677">
    <property type="term" value="F:DNA binding"/>
    <property type="evidence" value="ECO:0007669"/>
    <property type="project" value="InterPro"/>
</dbReference>
<comment type="caution">
    <text evidence="1">The sequence shown here is derived from an EMBL/GenBank/DDBJ whole genome shotgun (WGS) entry which is preliminary data.</text>
</comment>
<evidence type="ECO:0000313" key="1">
    <source>
        <dbReference type="EMBL" id="PWS31654.1"/>
    </source>
</evidence>
<dbReference type="AlphaFoldDB" id="A0A317EXV6"/>
<keyword evidence="2" id="KW-1185">Reference proteome</keyword>
<dbReference type="EMBL" id="QGNY01000004">
    <property type="protein sequence ID" value="PWS31654.1"/>
    <property type="molecule type" value="Genomic_DNA"/>
</dbReference>
<name>A0A317EXV6_9SPHI</name>
<dbReference type="GO" id="GO:0006313">
    <property type="term" value="P:DNA transposition"/>
    <property type="evidence" value="ECO:0007669"/>
    <property type="project" value="InterPro"/>
</dbReference>